<keyword evidence="4" id="KW-0378">Hydrolase</keyword>
<evidence type="ECO:0000313" key="4">
    <source>
        <dbReference type="EMBL" id="GGG74000.1"/>
    </source>
</evidence>
<sequence length="588" mass="67418">MFILFTIIYLTVLDTFTVYDADGAIVRTFIISFVSLGMANLFKEVDRESIRFAWTKNSWIWIFPLIAVVFFSTLIGYAAPKYDPQWPDPVPFLKSAAEQAGGGEGGSSVRRVGYGEDDSRLGGSFVQDYTPVFQAAVKDEHYWRIETKDVYTGKGWERSAEPNYETQVNGYIALDTFSDNVKTEKHDTVVEFQGNTMIEKLVYPYGISQVEAGEATAFLLDQNSGEIRTRVNNVDRSLAEYSITYDMPSFAIDELRKASLEDPTAINDQYTQLPENLPARIGELAKEITSSDNNRYDRVRAIENYFGQNGFQYQTSDVPIPKENQDYVDQFLFESKAGYCDNYSTSMVVMLRTLDIPARWVKGFTSGEKIADNIGGTDESYDVYEVTNANAHSWVEAYFPGIGWVPFEPTQGFSNLTDFEINLENLEEQDDTLQAPEQEKPEKELKQEEEKDTAPAAENNTTMKLDINWGYVAIGIGIIMILAFLLYRKRYQLRAMMLSVKFRSKHDAKTYQEAYHYLLKLLSYSGLPRSSNQTLREYAKRIDSRYSSDEMGQLTDYYERMLYNNEINETETKKLTQLWKNLIKRIMA</sequence>
<dbReference type="InterPro" id="IPR002931">
    <property type="entry name" value="Transglutaminase-like"/>
</dbReference>
<accession>A0A917M2Z8</accession>
<keyword evidence="4" id="KW-0645">Protease</keyword>
<keyword evidence="5" id="KW-1185">Reference proteome</keyword>
<dbReference type="Gene3D" id="3.10.620.30">
    <property type="match status" value="1"/>
</dbReference>
<name>A0A917M2Z8_9BACI</name>
<dbReference type="GO" id="GO:0006508">
    <property type="term" value="P:proteolysis"/>
    <property type="evidence" value="ECO:0007669"/>
    <property type="project" value="UniProtKB-KW"/>
</dbReference>
<dbReference type="SUPFAM" id="SSF54001">
    <property type="entry name" value="Cysteine proteinases"/>
    <property type="match status" value="1"/>
</dbReference>
<dbReference type="InterPro" id="IPR025403">
    <property type="entry name" value="TgpA-like_C"/>
</dbReference>
<comment type="caution">
    <text evidence="4">The sequence shown here is derived from an EMBL/GenBank/DDBJ whole genome shotgun (WGS) entry which is preliminary data.</text>
</comment>
<proteinExistence type="predicted"/>
<feature type="transmembrane region" description="Helical" evidence="2">
    <location>
        <begin position="469"/>
        <end position="487"/>
    </location>
</feature>
<reference evidence="4" key="2">
    <citation type="submission" date="2020-09" db="EMBL/GenBank/DDBJ databases">
        <authorList>
            <person name="Sun Q."/>
            <person name="Zhou Y."/>
        </authorList>
    </citation>
    <scope>NUCLEOTIDE SEQUENCE</scope>
    <source>
        <strain evidence="4">CGMCC 1.12754</strain>
    </source>
</reference>
<dbReference type="PANTHER" id="PTHR42736">
    <property type="entry name" value="PROTEIN-GLUTAMINE GAMMA-GLUTAMYLTRANSFERASE"/>
    <property type="match status" value="1"/>
</dbReference>
<reference evidence="4" key="1">
    <citation type="journal article" date="2014" name="Int. J. Syst. Evol. Microbiol.">
        <title>Complete genome sequence of Corynebacterium casei LMG S-19264T (=DSM 44701T), isolated from a smear-ripened cheese.</title>
        <authorList>
            <consortium name="US DOE Joint Genome Institute (JGI-PGF)"/>
            <person name="Walter F."/>
            <person name="Albersmeier A."/>
            <person name="Kalinowski J."/>
            <person name="Ruckert C."/>
        </authorList>
    </citation>
    <scope>NUCLEOTIDE SEQUENCE</scope>
    <source>
        <strain evidence="4">CGMCC 1.12754</strain>
    </source>
</reference>
<protein>
    <submittedName>
        <fullName evidence="4">Protease</fullName>
    </submittedName>
</protein>
<dbReference type="InterPro" id="IPR038765">
    <property type="entry name" value="Papain-like_cys_pep_sf"/>
</dbReference>
<evidence type="ECO:0000256" key="2">
    <source>
        <dbReference type="SAM" id="Phobius"/>
    </source>
</evidence>
<dbReference type="Proteomes" id="UP000622860">
    <property type="component" value="Unassembled WGS sequence"/>
</dbReference>
<keyword evidence="2" id="KW-1133">Transmembrane helix</keyword>
<organism evidence="4 5">
    <name type="scientific">Virgibacillus oceani</name>
    <dbReference type="NCBI Taxonomy" id="1479511"/>
    <lineage>
        <taxon>Bacteria</taxon>
        <taxon>Bacillati</taxon>
        <taxon>Bacillota</taxon>
        <taxon>Bacilli</taxon>
        <taxon>Bacillales</taxon>
        <taxon>Bacillaceae</taxon>
        <taxon>Virgibacillus</taxon>
    </lineage>
</organism>
<dbReference type="SMART" id="SM00460">
    <property type="entry name" value="TGc"/>
    <property type="match status" value="1"/>
</dbReference>
<dbReference type="Pfam" id="PF13559">
    <property type="entry name" value="DUF4129"/>
    <property type="match status" value="1"/>
</dbReference>
<feature type="region of interest" description="Disordered" evidence="1">
    <location>
        <begin position="429"/>
        <end position="457"/>
    </location>
</feature>
<evidence type="ECO:0000259" key="3">
    <source>
        <dbReference type="SMART" id="SM00460"/>
    </source>
</evidence>
<dbReference type="InterPro" id="IPR052901">
    <property type="entry name" value="Bact_TGase-like"/>
</dbReference>
<dbReference type="PANTHER" id="PTHR42736:SF1">
    <property type="entry name" value="PROTEIN-GLUTAMINE GAMMA-GLUTAMYLTRANSFERASE"/>
    <property type="match status" value="1"/>
</dbReference>
<feature type="transmembrane region" description="Helical" evidence="2">
    <location>
        <begin position="25"/>
        <end position="42"/>
    </location>
</feature>
<evidence type="ECO:0000313" key="5">
    <source>
        <dbReference type="Proteomes" id="UP000622860"/>
    </source>
</evidence>
<dbReference type="GO" id="GO:0008233">
    <property type="term" value="F:peptidase activity"/>
    <property type="evidence" value="ECO:0007669"/>
    <property type="project" value="UniProtKB-KW"/>
</dbReference>
<feature type="domain" description="Transglutaminase-like" evidence="3">
    <location>
        <begin position="332"/>
        <end position="411"/>
    </location>
</feature>
<dbReference type="AlphaFoldDB" id="A0A917M2Z8"/>
<feature type="transmembrane region" description="Helical" evidence="2">
    <location>
        <begin position="58"/>
        <end position="79"/>
    </location>
</feature>
<keyword evidence="2" id="KW-0472">Membrane</keyword>
<gene>
    <name evidence="4" type="ORF">GCM10011398_18200</name>
</gene>
<dbReference type="EMBL" id="BMFR01000006">
    <property type="protein sequence ID" value="GGG74000.1"/>
    <property type="molecule type" value="Genomic_DNA"/>
</dbReference>
<dbReference type="Pfam" id="PF01841">
    <property type="entry name" value="Transglut_core"/>
    <property type="match status" value="1"/>
</dbReference>
<feature type="compositionally biased region" description="Basic and acidic residues" evidence="1">
    <location>
        <begin position="437"/>
        <end position="453"/>
    </location>
</feature>
<keyword evidence="2" id="KW-0812">Transmembrane</keyword>
<evidence type="ECO:0000256" key="1">
    <source>
        <dbReference type="SAM" id="MobiDB-lite"/>
    </source>
</evidence>